<dbReference type="Proteomes" id="UP000307440">
    <property type="component" value="Unassembled WGS sequence"/>
</dbReference>
<evidence type="ECO:0000256" key="1">
    <source>
        <dbReference type="ARBA" id="ARBA00022801"/>
    </source>
</evidence>
<dbReference type="InterPro" id="IPR039298">
    <property type="entry name" value="ACOT13"/>
</dbReference>
<dbReference type="CDD" id="cd03440">
    <property type="entry name" value="hot_dog"/>
    <property type="match status" value="1"/>
</dbReference>
<evidence type="ECO:0000313" key="3">
    <source>
        <dbReference type="EMBL" id="TFK28958.1"/>
    </source>
</evidence>
<dbReference type="PANTHER" id="PTHR21660:SF1">
    <property type="entry name" value="ACYL-COENZYME A THIOESTERASE 13"/>
    <property type="match status" value="1"/>
</dbReference>
<gene>
    <name evidence="3" type="ORF">FA15DRAFT_611077</name>
</gene>
<keyword evidence="4" id="KW-1185">Reference proteome</keyword>
<dbReference type="OrthoDB" id="2831072at2759"/>
<accession>A0A5C3L875</accession>
<protein>
    <recommendedName>
        <fullName evidence="5">Thioesterase domain-containing protein</fullName>
    </recommendedName>
</protein>
<reference evidence="3 4" key="1">
    <citation type="journal article" date="2019" name="Nat. Ecol. Evol.">
        <title>Megaphylogeny resolves global patterns of mushroom evolution.</title>
        <authorList>
            <person name="Varga T."/>
            <person name="Krizsan K."/>
            <person name="Foldi C."/>
            <person name="Dima B."/>
            <person name="Sanchez-Garcia M."/>
            <person name="Sanchez-Ramirez S."/>
            <person name="Szollosi G.J."/>
            <person name="Szarkandi J.G."/>
            <person name="Papp V."/>
            <person name="Albert L."/>
            <person name="Andreopoulos W."/>
            <person name="Angelini C."/>
            <person name="Antonin V."/>
            <person name="Barry K.W."/>
            <person name="Bougher N.L."/>
            <person name="Buchanan P."/>
            <person name="Buyck B."/>
            <person name="Bense V."/>
            <person name="Catcheside P."/>
            <person name="Chovatia M."/>
            <person name="Cooper J."/>
            <person name="Damon W."/>
            <person name="Desjardin D."/>
            <person name="Finy P."/>
            <person name="Geml J."/>
            <person name="Haridas S."/>
            <person name="Hughes K."/>
            <person name="Justo A."/>
            <person name="Karasinski D."/>
            <person name="Kautmanova I."/>
            <person name="Kiss B."/>
            <person name="Kocsube S."/>
            <person name="Kotiranta H."/>
            <person name="LaButti K.M."/>
            <person name="Lechner B.E."/>
            <person name="Liimatainen K."/>
            <person name="Lipzen A."/>
            <person name="Lukacs Z."/>
            <person name="Mihaltcheva S."/>
            <person name="Morgado L.N."/>
            <person name="Niskanen T."/>
            <person name="Noordeloos M.E."/>
            <person name="Ohm R.A."/>
            <person name="Ortiz-Santana B."/>
            <person name="Ovrebo C."/>
            <person name="Racz N."/>
            <person name="Riley R."/>
            <person name="Savchenko A."/>
            <person name="Shiryaev A."/>
            <person name="Soop K."/>
            <person name="Spirin V."/>
            <person name="Szebenyi C."/>
            <person name="Tomsovsky M."/>
            <person name="Tulloss R.E."/>
            <person name="Uehling J."/>
            <person name="Grigoriev I.V."/>
            <person name="Vagvolgyi C."/>
            <person name="Papp T."/>
            <person name="Martin F.M."/>
            <person name="Miettinen O."/>
            <person name="Hibbett D.S."/>
            <person name="Nagy L.G."/>
        </authorList>
    </citation>
    <scope>NUCLEOTIDE SEQUENCE [LARGE SCALE GENOMIC DNA]</scope>
    <source>
        <strain evidence="3 4">CBS 121175</strain>
    </source>
</reference>
<dbReference type="EMBL" id="ML210152">
    <property type="protein sequence ID" value="TFK28958.1"/>
    <property type="molecule type" value="Genomic_DNA"/>
</dbReference>
<feature type="region of interest" description="Disordered" evidence="2">
    <location>
        <begin position="1"/>
        <end position="28"/>
    </location>
</feature>
<dbReference type="InterPro" id="IPR029069">
    <property type="entry name" value="HotDog_dom_sf"/>
</dbReference>
<dbReference type="SUPFAM" id="SSF54637">
    <property type="entry name" value="Thioesterase/thiol ester dehydrase-isomerase"/>
    <property type="match status" value="1"/>
</dbReference>
<name>A0A5C3L875_COPMA</name>
<dbReference type="GO" id="GO:0047617">
    <property type="term" value="F:fatty acyl-CoA hydrolase activity"/>
    <property type="evidence" value="ECO:0007669"/>
    <property type="project" value="InterPro"/>
</dbReference>
<organism evidence="3 4">
    <name type="scientific">Coprinopsis marcescibilis</name>
    <name type="common">Agaric fungus</name>
    <name type="synonym">Psathyrella marcescibilis</name>
    <dbReference type="NCBI Taxonomy" id="230819"/>
    <lineage>
        <taxon>Eukaryota</taxon>
        <taxon>Fungi</taxon>
        <taxon>Dikarya</taxon>
        <taxon>Basidiomycota</taxon>
        <taxon>Agaricomycotina</taxon>
        <taxon>Agaricomycetes</taxon>
        <taxon>Agaricomycetidae</taxon>
        <taxon>Agaricales</taxon>
        <taxon>Agaricineae</taxon>
        <taxon>Psathyrellaceae</taxon>
        <taxon>Coprinopsis</taxon>
    </lineage>
</organism>
<sequence length="216" mass="22972">MSSAAATATAGFEPTNAGKQPSGFPPQTKQQLEAHVFVDTPLGAELVRRIKGNAPQSIKALPVKWLAVFRNRGNAFAHNVADRMRVTDVDVLPRADDKEKMEGRVVVEVVVADEMCDADGVLSQGALVFLVDECSTLSMVVANANEGRISPPGVSCSINIMFHGSARSGATLRIINRSLASGHDANSGRSEVWDIANHKMIASGTQLTMPPSRPVV</sequence>
<evidence type="ECO:0000313" key="4">
    <source>
        <dbReference type="Proteomes" id="UP000307440"/>
    </source>
</evidence>
<dbReference type="AlphaFoldDB" id="A0A5C3L875"/>
<evidence type="ECO:0008006" key="5">
    <source>
        <dbReference type="Google" id="ProtNLM"/>
    </source>
</evidence>
<evidence type="ECO:0000256" key="2">
    <source>
        <dbReference type="SAM" id="MobiDB-lite"/>
    </source>
</evidence>
<dbReference type="PANTHER" id="PTHR21660">
    <property type="entry name" value="THIOESTERASE SUPERFAMILY MEMBER-RELATED"/>
    <property type="match status" value="1"/>
</dbReference>
<proteinExistence type="predicted"/>
<dbReference type="Gene3D" id="3.10.129.10">
    <property type="entry name" value="Hotdog Thioesterase"/>
    <property type="match status" value="1"/>
</dbReference>
<keyword evidence="1" id="KW-0378">Hydrolase</keyword>
<dbReference type="STRING" id="230819.A0A5C3L875"/>